<proteinExistence type="predicted"/>
<gene>
    <name evidence="2" type="ORF">RND71_027467</name>
</gene>
<keyword evidence="1" id="KW-1133">Transmembrane helix</keyword>
<comment type="caution">
    <text evidence="2">The sequence shown here is derived from an EMBL/GenBank/DDBJ whole genome shotgun (WGS) entry which is preliminary data.</text>
</comment>
<dbReference type="AlphaFoldDB" id="A0AAE1RIU9"/>
<evidence type="ECO:0000313" key="3">
    <source>
        <dbReference type="Proteomes" id="UP001291623"/>
    </source>
</evidence>
<keyword evidence="3" id="KW-1185">Reference proteome</keyword>
<dbReference type="PANTHER" id="PTHR33640">
    <property type="entry name" value="TRANSMEMBRANE PROTEIN"/>
    <property type="match status" value="1"/>
</dbReference>
<protein>
    <recommendedName>
        <fullName evidence="4">DUF4408 domain-containing protein</fullName>
    </recommendedName>
</protein>
<feature type="transmembrane region" description="Helical" evidence="1">
    <location>
        <begin position="66"/>
        <end position="88"/>
    </location>
</feature>
<sequence length="290" mass="33408">MDNEVFDNVKFEKAKAIARYNRFQNMMKMLQIFEVLVAVVLISWSWTRIPAAVKLSGQFFVQFSAYLFKPHVVFLIGNAIIVTIVVLCRQNDTGNNNSDTNDIHAEEINNTEVQRPIVTTACGGDVSETAEPTVATTEDKKIIFSEYEIRECQLSIVSKLLPVFQPFDNRSYSLMNDHCESDSIEFDSNNVATAIDTATKQIQKFKRTQSEKLKRQITANPRRELRRSETDMRRIVRKSTVPVDAVDTLNNEEFRLTIEAFIKKNQIFFEKQRLAETEPEKYEQIGIEAF</sequence>
<dbReference type="Proteomes" id="UP001291623">
    <property type="component" value="Unassembled WGS sequence"/>
</dbReference>
<dbReference type="PANTHER" id="PTHR33640:SF30">
    <property type="entry name" value="DUF4408 DOMAIN-CONTAINING PROTEIN"/>
    <property type="match status" value="1"/>
</dbReference>
<accession>A0AAE1RIU9</accession>
<keyword evidence="1" id="KW-0812">Transmembrane</keyword>
<keyword evidence="1" id="KW-0472">Membrane</keyword>
<organism evidence="2 3">
    <name type="scientific">Anisodus tanguticus</name>
    <dbReference type="NCBI Taxonomy" id="243964"/>
    <lineage>
        <taxon>Eukaryota</taxon>
        <taxon>Viridiplantae</taxon>
        <taxon>Streptophyta</taxon>
        <taxon>Embryophyta</taxon>
        <taxon>Tracheophyta</taxon>
        <taxon>Spermatophyta</taxon>
        <taxon>Magnoliopsida</taxon>
        <taxon>eudicotyledons</taxon>
        <taxon>Gunneridae</taxon>
        <taxon>Pentapetalae</taxon>
        <taxon>asterids</taxon>
        <taxon>lamiids</taxon>
        <taxon>Solanales</taxon>
        <taxon>Solanaceae</taxon>
        <taxon>Solanoideae</taxon>
        <taxon>Hyoscyameae</taxon>
        <taxon>Anisodus</taxon>
    </lineage>
</organism>
<evidence type="ECO:0000313" key="2">
    <source>
        <dbReference type="EMBL" id="KAK4351949.1"/>
    </source>
</evidence>
<evidence type="ECO:0000256" key="1">
    <source>
        <dbReference type="SAM" id="Phobius"/>
    </source>
</evidence>
<name>A0AAE1RIU9_9SOLA</name>
<dbReference type="EMBL" id="JAVYJV010000015">
    <property type="protein sequence ID" value="KAK4351949.1"/>
    <property type="molecule type" value="Genomic_DNA"/>
</dbReference>
<feature type="transmembrane region" description="Helical" evidence="1">
    <location>
        <begin position="29"/>
        <end position="46"/>
    </location>
</feature>
<evidence type="ECO:0008006" key="4">
    <source>
        <dbReference type="Google" id="ProtNLM"/>
    </source>
</evidence>
<reference evidence="2" key="1">
    <citation type="submission" date="2023-12" db="EMBL/GenBank/DDBJ databases">
        <title>Genome assembly of Anisodus tanguticus.</title>
        <authorList>
            <person name="Wang Y.-J."/>
        </authorList>
    </citation>
    <scope>NUCLEOTIDE SEQUENCE</scope>
    <source>
        <strain evidence="2">KB-2021</strain>
        <tissue evidence="2">Leaf</tissue>
    </source>
</reference>